<dbReference type="AlphaFoldDB" id="C5KGU5"/>
<feature type="non-terminal residue" evidence="1">
    <location>
        <position position="52"/>
    </location>
</feature>
<dbReference type="OrthoDB" id="442595at2759"/>
<sequence length="52" mass="6033">EYITEAKMLSEYDGYDEHGIAEMPLKEVGTPIWRRIAQHVERIRSQAAQEGE</sequence>
<dbReference type="Proteomes" id="UP000007800">
    <property type="component" value="Unassembled WGS sequence"/>
</dbReference>
<dbReference type="InParanoid" id="C5KGU5"/>
<protein>
    <submittedName>
        <fullName evidence="1">Uncharacterized protein</fullName>
    </submittedName>
</protein>
<reference evidence="1 2" key="1">
    <citation type="submission" date="2008-07" db="EMBL/GenBank/DDBJ databases">
        <authorList>
            <person name="El-Sayed N."/>
            <person name="Caler E."/>
            <person name="Inman J."/>
            <person name="Amedeo P."/>
            <person name="Hass B."/>
            <person name="Wortman J."/>
        </authorList>
    </citation>
    <scope>NUCLEOTIDE SEQUENCE [LARGE SCALE GENOMIC DNA]</scope>
    <source>
        <strain evidence="2">ATCC 50983 / TXsc</strain>
    </source>
</reference>
<keyword evidence="2" id="KW-1185">Reference proteome</keyword>
<gene>
    <name evidence="1" type="ORF">Pmar_PMAR009740</name>
</gene>
<feature type="non-terminal residue" evidence="1">
    <location>
        <position position="1"/>
    </location>
</feature>
<organism evidence="2">
    <name type="scientific">Perkinsus marinus (strain ATCC 50983 / TXsc)</name>
    <dbReference type="NCBI Taxonomy" id="423536"/>
    <lineage>
        <taxon>Eukaryota</taxon>
        <taxon>Sar</taxon>
        <taxon>Alveolata</taxon>
        <taxon>Perkinsozoa</taxon>
        <taxon>Perkinsea</taxon>
        <taxon>Perkinsida</taxon>
        <taxon>Perkinsidae</taxon>
        <taxon>Perkinsus</taxon>
    </lineage>
</organism>
<accession>C5KGU5</accession>
<dbReference type="GeneID" id="9061523"/>
<evidence type="ECO:0000313" key="2">
    <source>
        <dbReference type="Proteomes" id="UP000007800"/>
    </source>
</evidence>
<proteinExistence type="predicted"/>
<evidence type="ECO:0000313" key="1">
    <source>
        <dbReference type="EMBL" id="EER16299.1"/>
    </source>
</evidence>
<dbReference type="RefSeq" id="XP_002784503.1">
    <property type="nucleotide sequence ID" value="XM_002784457.1"/>
</dbReference>
<name>C5KGU5_PERM5</name>
<dbReference type="EMBL" id="GG673045">
    <property type="protein sequence ID" value="EER16299.1"/>
    <property type="molecule type" value="Genomic_DNA"/>
</dbReference>